<dbReference type="Gene3D" id="3.90.79.10">
    <property type="entry name" value="Nucleoside Triphosphate Pyrophosphohydrolase"/>
    <property type="match status" value="1"/>
</dbReference>
<organism evidence="4 5">
    <name type="scientific">Parvibaculum lavamentivorans (strain DS-1 / DSM 13023 / NCIMB 13966)</name>
    <dbReference type="NCBI Taxonomy" id="402881"/>
    <lineage>
        <taxon>Bacteria</taxon>
        <taxon>Pseudomonadati</taxon>
        <taxon>Pseudomonadota</taxon>
        <taxon>Alphaproteobacteria</taxon>
        <taxon>Hyphomicrobiales</taxon>
        <taxon>Parvibaculaceae</taxon>
        <taxon>Parvibaculum</taxon>
    </lineage>
</organism>
<dbReference type="AlphaFoldDB" id="A7HV98"/>
<dbReference type="InterPro" id="IPR000086">
    <property type="entry name" value="NUDIX_hydrolase_dom"/>
</dbReference>
<protein>
    <submittedName>
        <fullName evidence="4">NUDIX hydrolase</fullName>
    </submittedName>
</protein>
<dbReference type="InterPro" id="IPR015797">
    <property type="entry name" value="NUDIX_hydrolase-like_dom_sf"/>
</dbReference>
<evidence type="ECO:0000259" key="3">
    <source>
        <dbReference type="PROSITE" id="PS51462"/>
    </source>
</evidence>
<evidence type="ECO:0000256" key="1">
    <source>
        <dbReference type="ARBA" id="ARBA00001946"/>
    </source>
</evidence>
<dbReference type="PRINTS" id="PR00502">
    <property type="entry name" value="NUDIXFAMILY"/>
</dbReference>
<dbReference type="EMBL" id="CP000774">
    <property type="protein sequence ID" value="ABS63831.1"/>
    <property type="molecule type" value="Genomic_DNA"/>
</dbReference>
<gene>
    <name evidence="4" type="ordered locus">Plav_2217</name>
</gene>
<proteinExistence type="predicted"/>
<reference evidence="4 5" key="1">
    <citation type="journal article" date="2011" name="Stand. Genomic Sci.">
        <title>Complete genome sequence of Parvibaculum lavamentivorans type strain (DS-1(T)).</title>
        <authorList>
            <person name="Schleheck D."/>
            <person name="Weiss M."/>
            <person name="Pitluck S."/>
            <person name="Bruce D."/>
            <person name="Land M.L."/>
            <person name="Han S."/>
            <person name="Saunders E."/>
            <person name="Tapia R."/>
            <person name="Detter C."/>
            <person name="Brettin T."/>
            <person name="Han J."/>
            <person name="Woyke T."/>
            <person name="Goodwin L."/>
            <person name="Pennacchio L."/>
            <person name="Nolan M."/>
            <person name="Cook A.M."/>
            <person name="Kjelleberg S."/>
            <person name="Thomas T."/>
        </authorList>
    </citation>
    <scope>NUCLEOTIDE SEQUENCE [LARGE SCALE GENOMIC DNA]</scope>
    <source>
        <strain evidence="5">DS-1 / DSM 13023 / NCIMB 13966</strain>
    </source>
</reference>
<evidence type="ECO:0000256" key="2">
    <source>
        <dbReference type="ARBA" id="ARBA00022801"/>
    </source>
</evidence>
<keyword evidence="2 4" id="KW-0378">Hydrolase</keyword>
<dbReference type="PROSITE" id="PS51462">
    <property type="entry name" value="NUDIX"/>
    <property type="match status" value="1"/>
</dbReference>
<keyword evidence="5" id="KW-1185">Reference proteome</keyword>
<dbReference type="CDD" id="cd04680">
    <property type="entry name" value="NUDIX_Hydrolase"/>
    <property type="match status" value="1"/>
</dbReference>
<dbReference type="InterPro" id="IPR020476">
    <property type="entry name" value="Nudix_hydrolase"/>
</dbReference>
<dbReference type="HOGENOM" id="CLU_037162_10_1_5"/>
<dbReference type="STRING" id="402881.Plav_2217"/>
<dbReference type="KEGG" id="pla:Plav_2217"/>
<evidence type="ECO:0000313" key="5">
    <source>
        <dbReference type="Proteomes" id="UP000006377"/>
    </source>
</evidence>
<dbReference type="OrthoDB" id="9800065at2"/>
<accession>A7HV98</accession>
<dbReference type="Pfam" id="PF00293">
    <property type="entry name" value="NUDIX"/>
    <property type="match status" value="1"/>
</dbReference>
<name>A7HV98_PARL1</name>
<comment type="cofactor">
    <cofactor evidence="1">
        <name>Mg(2+)</name>
        <dbReference type="ChEBI" id="CHEBI:18420"/>
    </cofactor>
</comment>
<dbReference type="PANTHER" id="PTHR43046:SF14">
    <property type="entry name" value="MUTT_NUDIX FAMILY PROTEIN"/>
    <property type="match status" value="1"/>
</dbReference>
<dbReference type="eggNOG" id="COG1051">
    <property type="taxonomic scope" value="Bacteria"/>
</dbReference>
<dbReference type="Proteomes" id="UP000006377">
    <property type="component" value="Chromosome"/>
</dbReference>
<evidence type="ECO:0000313" key="4">
    <source>
        <dbReference type="EMBL" id="ABS63831.1"/>
    </source>
</evidence>
<sequence length="158" mass="17738">MSHPRALLWKTGRPLLRLYWRLRRPLTAGVRGMVFDGEGRVLLIRHTYIPGWYLPGGGVERGETMLTSLRRELDEEAGVIVTGEARLAGLYANFREFKSDHVALYVVAHGSYEMVPRRSPEIAESGFFSPGSLPEATSASTRARIAEVMEGRVPVELW</sequence>
<dbReference type="SUPFAM" id="SSF55811">
    <property type="entry name" value="Nudix"/>
    <property type="match status" value="1"/>
</dbReference>
<dbReference type="GO" id="GO:0016787">
    <property type="term" value="F:hydrolase activity"/>
    <property type="evidence" value="ECO:0007669"/>
    <property type="project" value="UniProtKB-KW"/>
</dbReference>
<dbReference type="PANTHER" id="PTHR43046">
    <property type="entry name" value="GDP-MANNOSE MANNOSYL HYDROLASE"/>
    <property type="match status" value="1"/>
</dbReference>
<feature type="domain" description="Nudix hydrolase" evidence="3">
    <location>
        <begin position="25"/>
        <end position="150"/>
    </location>
</feature>